<comment type="subcellular location">
    <subcellularLocation>
        <location evidence="2 14">Cell inner membrane</location>
        <topology evidence="2 14">Multi-pass membrane protein</topology>
    </subcellularLocation>
</comment>
<feature type="domain" description="Type II secretion system protein GspF" evidence="17">
    <location>
        <begin position="279"/>
        <end position="401"/>
    </location>
</feature>
<evidence type="ECO:0000256" key="4">
    <source>
        <dbReference type="ARBA" id="ARBA00022448"/>
    </source>
</evidence>
<evidence type="ECO:0000256" key="5">
    <source>
        <dbReference type="ARBA" id="ARBA00022475"/>
    </source>
</evidence>
<evidence type="ECO:0000313" key="18">
    <source>
        <dbReference type="EMBL" id="ABM63134.1"/>
    </source>
</evidence>
<dbReference type="InterPro" id="IPR003004">
    <property type="entry name" value="GspF/PilC"/>
</dbReference>
<dbReference type="FunFam" id="1.20.81.30:FF:000001">
    <property type="entry name" value="Type II secretion system protein F"/>
    <property type="match status" value="2"/>
</dbReference>
<evidence type="ECO:0000256" key="2">
    <source>
        <dbReference type="ARBA" id="ARBA00004429"/>
    </source>
</evidence>
<dbReference type="OrthoDB" id="9805682at2"/>
<dbReference type="PANTHER" id="PTHR30012:SF0">
    <property type="entry name" value="TYPE II SECRETION SYSTEM PROTEIN F-RELATED"/>
    <property type="match status" value="1"/>
</dbReference>
<keyword evidence="6" id="KW-0997">Cell inner membrane</keyword>
<evidence type="ECO:0000256" key="14">
    <source>
        <dbReference type="RuleBase" id="RU003923"/>
    </source>
</evidence>
<evidence type="ECO:0000313" key="19">
    <source>
        <dbReference type="Proteomes" id="UP000000647"/>
    </source>
</evidence>
<sequence>MPAFEYQALDPNGRTRSGVLEGDSARQIRTQLREQALTPLSVHEVAEREQRSAASTGSGTRLLPRRGVRAGDLALVTRQMATLVRSGLPLEEVLRTVSRQTERKRLKSVLLAVRTRVTEGHSLAQALGDFPHIFPDIYRTSVAAGEQSGHLEVVLERLAEYAEKRQQMRQKVQLALFYPILLTVMAILVTVALLGYVVPEVIQVFDNIGQDLPALTIGLIAVSEAVQDYGPYTGIGLGLAFLAGTQFLRRPGPRRRWDRLLLRLPLIGRLVRGTNTARFARTLAIVSASGVPILEGLRISSQVVGNVAMREAIDQAAREVREGGSLARSLERSGYFPPMTVHLIASGESSGDLNQMLGRAAESQEQEMETTTGVLVGLFEPALILVMGGVVLTIVLAILLPIFEINQLVQ</sequence>
<evidence type="ECO:0000256" key="6">
    <source>
        <dbReference type="ARBA" id="ARBA00022519"/>
    </source>
</evidence>
<evidence type="ECO:0000256" key="3">
    <source>
        <dbReference type="ARBA" id="ARBA00005745"/>
    </source>
</evidence>
<dbReference type="GO" id="GO:0015628">
    <property type="term" value="P:protein secretion by the type II secretion system"/>
    <property type="evidence" value="ECO:0007669"/>
    <property type="project" value="InterPro"/>
</dbReference>
<dbReference type="InterPro" id="IPR042094">
    <property type="entry name" value="T2SS_GspF_sf"/>
</dbReference>
<dbReference type="GO" id="GO:0046872">
    <property type="term" value="F:metal ion binding"/>
    <property type="evidence" value="ECO:0007669"/>
    <property type="project" value="UniProtKB-KW"/>
</dbReference>
<dbReference type="GO" id="GO:0015627">
    <property type="term" value="C:type II protein secretion system complex"/>
    <property type="evidence" value="ECO:0007669"/>
    <property type="project" value="InterPro"/>
</dbReference>
<dbReference type="Pfam" id="PF00482">
    <property type="entry name" value="T2SSF"/>
    <property type="match status" value="2"/>
</dbReference>
<evidence type="ECO:0000256" key="11">
    <source>
        <dbReference type="ARBA" id="ARBA00022989"/>
    </source>
</evidence>
<evidence type="ECO:0000256" key="9">
    <source>
        <dbReference type="ARBA" id="ARBA00022837"/>
    </source>
</evidence>
<comment type="function">
    <text evidence="1">Component of the type II secretion system inner membrane complex required for the energy-dependent secretion of extracellular factors such as proteases and toxins from the periplasm.</text>
</comment>
<dbReference type="Gene3D" id="1.20.81.30">
    <property type="entry name" value="Type II secretion system (T2SS), domain F"/>
    <property type="match status" value="2"/>
</dbReference>
<reference evidence="19" key="1">
    <citation type="submission" date="2006-12" db="EMBL/GenBank/DDBJ databases">
        <title>Complete sequence of Halorhodospira halophila SL1.</title>
        <authorList>
            <consortium name="US DOE Joint Genome Institute"/>
            <person name="Copeland A."/>
            <person name="Lucas S."/>
            <person name="Lapidus A."/>
            <person name="Barry K."/>
            <person name="Detter J.C."/>
            <person name="Glavina del Rio T."/>
            <person name="Hammon N."/>
            <person name="Israni S."/>
            <person name="Dalin E."/>
            <person name="Tice H."/>
            <person name="Pitluck S."/>
            <person name="Saunders E."/>
            <person name="Brettin T."/>
            <person name="Bruce D."/>
            <person name="Han C."/>
            <person name="Tapia R."/>
            <person name="Schmutz J."/>
            <person name="Larimer F."/>
            <person name="Land M."/>
            <person name="Hauser L."/>
            <person name="Kyrpides N."/>
            <person name="Mikhailova N."/>
            <person name="Hoff W."/>
            <person name="Richardson P."/>
        </authorList>
    </citation>
    <scope>NUCLEOTIDE SEQUENCE [LARGE SCALE GENOMIC DNA]</scope>
    <source>
        <strain evidence="19">DSM 244 / SL1</strain>
    </source>
</reference>
<evidence type="ECO:0000256" key="16">
    <source>
        <dbReference type="SAM" id="Phobius"/>
    </source>
</evidence>
<dbReference type="PRINTS" id="PR00812">
    <property type="entry name" value="BCTERIALGSPF"/>
</dbReference>
<accession>A1WZM2</accession>
<dbReference type="EMBL" id="CP000544">
    <property type="protein sequence ID" value="ABM63134.1"/>
    <property type="molecule type" value="Genomic_DNA"/>
</dbReference>
<comment type="similarity">
    <text evidence="3 14">Belongs to the GSP F family.</text>
</comment>
<dbReference type="Proteomes" id="UP000000647">
    <property type="component" value="Chromosome"/>
</dbReference>
<keyword evidence="4 14" id="KW-0813">Transport</keyword>
<evidence type="ECO:0000259" key="17">
    <source>
        <dbReference type="Pfam" id="PF00482"/>
    </source>
</evidence>
<dbReference type="PANTHER" id="PTHR30012">
    <property type="entry name" value="GENERAL SECRETION PATHWAY PROTEIN"/>
    <property type="match status" value="1"/>
</dbReference>
<feature type="transmembrane region" description="Helical" evidence="16">
    <location>
        <begin position="229"/>
        <end position="248"/>
    </location>
</feature>
<protein>
    <recommendedName>
        <fullName evidence="13">General secretion pathway protein F</fullName>
    </recommendedName>
</protein>
<dbReference type="PROSITE" id="PS00874">
    <property type="entry name" value="T2SP_F"/>
    <property type="match status" value="1"/>
</dbReference>
<keyword evidence="5" id="KW-1003">Cell membrane</keyword>
<keyword evidence="19" id="KW-1185">Reference proteome</keyword>
<dbReference type="InterPro" id="IPR001992">
    <property type="entry name" value="T2SS_GspF/T4SS_PilC_CS"/>
</dbReference>
<evidence type="ECO:0000256" key="13">
    <source>
        <dbReference type="ARBA" id="ARBA00030750"/>
    </source>
</evidence>
<dbReference type="GO" id="GO:0005886">
    <property type="term" value="C:plasma membrane"/>
    <property type="evidence" value="ECO:0007669"/>
    <property type="project" value="UniProtKB-SubCell"/>
</dbReference>
<dbReference type="InterPro" id="IPR011850">
    <property type="entry name" value="T2SS_GspF"/>
</dbReference>
<name>A1WZM2_HALHL</name>
<feature type="transmembrane region" description="Helical" evidence="16">
    <location>
        <begin position="174"/>
        <end position="198"/>
    </location>
</feature>
<evidence type="ECO:0000256" key="8">
    <source>
        <dbReference type="ARBA" id="ARBA00022723"/>
    </source>
</evidence>
<evidence type="ECO:0000256" key="15">
    <source>
        <dbReference type="SAM" id="MobiDB-lite"/>
    </source>
</evidence>
<feature type="transmembrane region" description="Helical" evidence="16">
    <location>
        <begin position="382"/>
        <end position="403"/>
    </location>
</feature>
<dbReference type="NCBIfam" id="TIGR02120">
    <property type="entry name" value="GspF"/>
    <property type="match status" value="1"/>
</dbReference>
<evidence type="ECO:0000256" key="1">
    <source>
        <dbReference type="ARBA" id="ARBA00002684"/>
    </source>
</evidence>
<dbReference type="RefSeq" id="WP_011815156.1">
    <property type="nucleotide sequence ID" value="NC_008789.1"/>
</dbReference>
<keyword evidence="7 14" id="KW-0812">Transmembrane</keyword>
<dbReference type="HOGENOM" id="CLU_035032_0_1_6"/>
<keyword evidence="8" id="KW-0479">Metal-binding</keyword>
<feature type="domain" description="Type II secretion system protein GspF" evidence="17">
    <location>
        <begin position="77"/>
        <end position="199"/>
    </location>
</feature>
<dbReference type="KEGG" id="hha:Hhal_2371"/>
<gene>
    <name evidence="18" type="ordered locus">Hhal_2371</name>
</gene>
<reference evidence="18 19" key="2">
    <citation type="journal article" date="2013" name="Stand. Genomic Sci.">
        <title>Complete genome sequence of Halorhodospira halophila SL1.</title>
        <authorList>
            <person name="Challacombe J.F."/>
            <person name="Majid S."/>
            <person name="Deole R."/>
            <person name="Brettin T.S."/>
            <person name="Bruce D."/>
            <person name="Delano S.F."/>
            <person name="Detter J.C."/>
            <person name="Gleasner C.D."/>
            <person name="Han C.S."/>
            <person name="Misra M."/>
            <person name="Reitenga K.G."/>
            <person name="Mikhailova N."/>
            <person name="Woyke T."/>
            <person name="Pitluck S."/>
            <person name="Nolan M."/>
            <person name="Land M.L."/>
            <person name="Saunders E."/>
            <person name="Tapia R."/>
            <person name="Lapidus A."/>
            <person name="Ivanova N."/>
            <person name="Hoff W.D."/>
        </authorList>
    </citation>
    <scope>NUCLEOTIDE SEQUENCE [LARGE SCALE GENOMIC DNA]</scope>
    <source>
        <strain evidence="19">DSM 244 / SL1</strain>
    </source>
</reference>
<evidence type="ECO:0000256" key="10">
    <source>
        <dbReference type="ARBA" id="ARBA00022927"/>
    </source>
</evidence>
<dbReference type="AlphaFoldDB" id="A1WZM2"/>
<dbReference type="eggNOG" id="COG1459">
    <property type="taxonomic scope" value="Bacteria"/>
</dbReference>
<proteinExistence type="inferred from homology"/>
<keyword evidence="11 16" id="KW-1133">Transmembrane helix</keyword>
<evidence type="ECO:0000256" key="7">
    <source>
        <dbReference type="ARBA" id="ARBA00022692"/>
    </source>
</evidence>
<keyword evidence="9" id="KW-0106">Calcium</keyword>
<keyword evidence="12 16" id="KW-0472">Membrane</keyword>
<dbReference type="InterPro" id="IPR018076">
    <property type="entry name" value="T2SS_GspF_dom"/>
</dbReference>
<dbReference type="STRING" id="349124.Hhal_2371"/>
<evidence type="ECO:0000256" key="12">
    <source>
        <dbReference type="ARBA" id="ARBA00023136"/>
    </source>
</evidence>
<keyword evidence="10" id="KW-0653">Protein transport</keyword>
<feature type="region of interest" description="Disordered" evidence="15">
    <location>
        <begin position="44"/>
        <end position="63"/>
    </location>
</feature>
<organism evidence="18 19">
    <name type="scientific">Halorhodospira halophila (strain DSM 244 / SL1)</name>
    <name type="common">Ectothiorhodospira halophila (strain DSM 244 / SL1)</name>
    <dbReference type="NCBI Taxonomy" id="349124"/>
    <lineage>
        <taxon>Bacteria</taxon>
        <taxon>Pseudomonadati</taxon>
        <taxon>Pseudomonadota</taxon>
        <taxon>Gammaproteobacteria</taxon>
        <taxon>Chromatiales</taxon>
        <taxon>Ectothiorhodospiraceae</taxon>
        <taxon>Halorhodospira</taxon>
    </lineage>
</organism>